<proteinExistence type="predicted"/>
<evidence type="ECO:0000256" key="1">
    <source>
        <dbReference type="SAM" id="SignalP"/>
    </source>
</evidence>
<dbReference type="Gene3D" id="3.10.450.40">
    <property type="match status" value="1"/>
</dbReference>
<dbReference type="Pfam" id="PF03413">
    <property type="entry name" value="PepSY"/>
    <property type="match status" value="1"/>
</dbReference>
<protein>
    <submittedName>
        <fullName evidence="3">Peptidase</fullName>
    </submittedName>
</protein>
<dbReference type="Proteomes" id="UP000440304">
    <property type="component" value="Unassembled WGS sequence"/>
</dbReference>
<sequence>MRVLFMSVITLSLAGLLSAGAIAHADDEGDDADGRTLDAVQEAVEKGAIKPFSELRDIVSRRFRGDIVRVEPRRKHGIFLYKFKVLSPEGQLVEIEIDAASGTILEVENE</sequence>
<comment type="caution">
    <text evidence="3">The sequence shown here is derived from an EMBL/GenBank/DDBJ whole genome shotgun (WGS) entry which is preliminary data.</text>
</comment>
<accession>A0A6N8TI32</accession>
<dbReference type="AlphaFoldDB" id="A0A6N8TI32"/>
<gene>
    <name evidence="3" type="ORF">GR156_21715</name>
</gene>
<keyword evidence="1" id="KW-0732">Signal</keyword>
<evidence type="ECO:0000313" key="4">
    <source>
        <dbReference type="Proteomes" id="UP000440304"/>
    </source>
</evidence>
<reference evidence="3 4" key="1">
    <citation type="submission" date="2019-12" db="EMBL/GenBank/DDBJ databases">
        <title>Shinella granuli gen. nov., sp. nov., and proposal of the reclassification of Zoogloea ramigera ATCC 19623 as Shinella zoogloeoides sp. nov.</title>
        <authorList>
            <person name="Gao J."/>
        </authorList>
    </citation>
    <scope>NUCLEOTIDE SEQUENCE [LARGE SCALE GENOMIC DNA]</scope>
    <source>
        <strain evidence="3 4">DSM 287</strain>
    </source>
</reference>
<name>A0A6N8TI32_SHIZO</name>
<dbReference type="RefSeq" id="WP_035219790.1">
    <property type="nucleotide sequence ID" value="NZ_CP086610.1"/>
</dbReference>
<evidence type="ECO:0000259" key="2">
    <source>
        <dbReference type="Pfam" id="PF03413"/>
    </source>
</evidence>
<feature type="chain" id="PRO_5026689147" evidence="1">
    <location>
        <begin position="26"/>
        <end position="110"/>
    </location>
</feature>
<dbReference type="OrthoDB" id="8478748at2"/>
<dbReference type="EMBL" id="WUML01000037">
    <property type="protein sequence ID" value="MXO02923.1"/>
    <property type="molecule type" value="Genomic_DNA"/>
</dbReference>
<organism evidence="3 4">
    <name type="scientific">Shinella zoogloeoides</name>
    <name type="common">Crabtreella saccharophila</name>
    <dbReference type="NCBI Taxonomy" id="352475"/>
    <lineage>
        <taxon>Bacteria</taxon>
        <taxon>Pseudomonadati</taxon>
        <taxon>Pseudomonadota</taxon>
        <taxon>Alphaproteobacteria</taxon>
        <taxon>Hyphomicrobiales</taxon>
        <taxon>Rhizobiaceae</taxon>
        <taxon>Shinella</taxon>
    </lineage>
</organism>
<feature type="domain" description="PepSY" evidence="2">
    <location>
        <begin position="51"/>
        <end position="108"/>
    </location>
</feature>
<evidence type="ECO:0000313" key="3">
    <source>
        <dbReference type="EMBL" id="MXO02923.1"/>
    </source>
</evidence>
<feature type="signal peptide" evidence="1">
    <location>
        <begin position="1"/>
        <end position="25"/>
    </location>
</feature>
<dbReference type="InterPro" id="IPR025711">
    <property type="entry name" value="PepSY"/>
</dbReference>